<reference evidence="2 3" key="1">
    <citation type="submission" date="2020-05" db="EMBL/GenBank/DDBJ databases">
        <title>Complete closed genome sequence of Defluviicoccus vanus.</title>
        <authorList>
            <person name="Bessarab I."/>
            <person name="Arumugam K."/>
            <person name="Maszenan A.M."/>
            <person name="Seviour R.J."/>
            <person name="Williams R.B."/>
        </authorList>
    </citation>
    <scope>NUCLEOTIDE SEQUENCE [LARGE SCALE GENOMIC DNA]</scope>
    <source>
        <strain evidence="2 3">Ben 114</strain>
    </source>
</reference>
<dbReference type="EMBL" id="CP053923">
    <property type="protein sequence ID" value="QNT69749.1"/>
    <property type="molecule type" value="Genomic_DNA"/>
</dbReference>
<name>A0A7H1N213_9PROT</name>
<dbReference type="KEGG" id="dvn:HQ394_11010"/>
<keyword evidence="3" id="KW-1185">Reference proteome</keyword>
<dbReference type="PANTHER" id="PTHR35528">
    <property type="entry name" value="BLL1675 PROTEIN"/>
    <property type="match status" value="1"/>
</dbReference>
<protein>
    <submittedName>
        <fullName evidence="2">IS6 family transposase</fullName>
    </submittedName>
</protein>
<dbReference type="Pfam" id="PF13610">
    <property type="entry name" value="DDE_Tnp_IS240"/>
    <property type="match status" value="1"/>
</dbReference>
<dbReference type="PANTHER" id="PTHR35528:SF3">
    <property type="entry name" value="BLL1675 PROTEIN"/>
    <property type="match status" value="1"/>
</dbReference>
<evidence type="ECO:0000313" key="3">
    <source>
        <dbReference type="Proteomes" id="UP000516369"/>
    </source>
</evidence>
<gene>
    <name evidence="2" type="ORF">HQ394_11010</name>
</gene>
<evidence type="ECO:0000259" key="1">
    <source>
        <dbReference type="Pfam" id="PF13610"/>
    </source>
</evidence>
<dbReference type="InterPro" id="IPR032874">
    <property type="entry name" value="DDE_dom"/>
</dbReference>
<evidence type="ECO:0000313" key="2">
    <source>
        <dbReference type="EMBL" id="QNT69749.1"/>
    </source>
</evidence>
<feature type="domain" description="DDE" evidence="1">
    <location>
        <begin position="7"/>
        <end position="109"/>
    </location>
</feature>
<organism evidence="2 3">
    <name type="scientific">Defluviicoccus vanus</name>
    <dbReference type="NCBI Taxonomy" id="111831"/>
    <lineage>
        <taxon>Bacteria</taxon>
        <taxon>Pseudomonadati</taxon>
        <taxon>Pseudomonadota</taxon>
        <taxon>Alphaproteobacteria</taxon>
        <taxon>Rhodospirillales</taxon>
        <taxon>Rhodospirillaceae</taxon>
        <taxon>Defluviicoccus</taxon>
    </lineage>
</organism>
<proteinExistence type="predicted"/>
<dbReference type="Proteomes" id="UP000516369">
    <property type="component" value="Chromosome"/>
</dbReference>
<accession>A0A7H1N213</accession>
<dbReference type="RefSeq" id="WP_190260265.1">
    <property type="nucleotide sequence ID" value="NZ_CP053923.1"/>
</dbReference>
<dbReference type="AlphaFoldDB" id="A0A7H1N213"/>
<dbReference type="InterPro" id="IPR052183">
    <property type="entry name" value="IS_Transposase"/>
</dbReference>
<sequence length="109" mass="13136">MGGPGYRWYLDQVFIRIRSVRHDLWRAVDRIEVVLGILVQRRRNARAACAKRMRIIKRLFRKLLQELRFVLWAIVTDKLPRYAAARKKTLKGVQHRQSRYLNNRAENSY</sequence>